<evidence type="ECO:0000256" key="3">
    <source>
        <dbReference type="ARBA" id="ARBA00008939"/>
    </source>
</evidence>
<evidence type="ECO:0000256" key="4">
    <source>
        <dbReference type="ARBA" id="ARBA00022448"/>
    </source>
</evidence>
<dbReference type="InterPro" id="IPR007741">
    <property type="entry name" value="Ribosomal_mL43/mS25/NADH_DH"/>
</dbReference>
<feature type="domain" description="Ribosomal protein/NADH dehydrogenase" evidence="10">
    <location>
        <begin position="19"/>
        <end position="116"/>
    </location>
</feature>
<comment type="subcellular location">
    <subcellularLocation>
        <location evidence="2">Mitochondrion inner membrane</location>
        <topology evidence="2">Peripheral membrane protein</topology>
        <orientation evidence="2">Matrix side</orientation>
    </subcellularLocation>
</comment>
<evidence type="ECO:0000313" key="11">
    <source>
        <dbReference type="EMBL" id="KAJ2849006.1"/>
    </source>
</evidence>
<dbReference type="InterPro" id="IPR036249">
    <property type="entry name" value="Thioredoxin-like_sf"/>
</dbReference>
<organism evidence="11 12">
    <name type="scientific">Coemansia brasiliensis</name>
    <dbReference type="NCBI Taxonomy" id="2650707"/>
    <lineage>
        <taxon>Eukaryota</taxon>
        <taxon>Fungi</taxon>
        <taxon>Fungi incertae sedis</taxon>
        <taxon>Zoopagomycota</taxon>
        <taxon>Kickxellomycotina</taxon>
        <taxon>Kickxellomycetes</taxon>
        <taxon>Kickxellales</taxon>
        <taxon>Kickxellaceae</taxon>
        <taxon>Coemansia</taxon>
    </lineage>
</organism>
<dbReference type="Pfam" id="PF05047">
    <property type="entry name" value="L51_S25_CI-B8"/>
    <property type="match status" value="1"/>
</dbReference>
<evidence type="ECO:0000256" key="6">
    <source>
        <dbReference type="ARBA" id="ARBA00022792"/>
    </source>
</evidence>
<reference evidence="11" key="1">
    <citation type="submission" date="2022-07" db="EMBL/GenBank/DDBJ databases">
        <title>Phylogenomic reconstructions and comparative analyses of Kickxellomycotina fungi.</title>
        <authorList>
            <person name="Reynolds N.K."/>
            <person name="Stajich J.E."/>
            <person name="Barry K."/>
            <person name="Grigoriev I.V."/>
            <person name="Crous P."/>
            <person name="Smith M.E."/>
        </authorList>
    </citation>
    <scope>NUCLEOTIDE SEQUENCE</scope>
    <source>
        <strain evidence="11">NRRL 1566</strain>
    </source>
</reference>
<protein>
    <recommendedName>
        <fullName evidence="10">Ribosomal protein/NADH dehydrogenase domain-containing protein</fullName>
    </recommendedName>
</protein>
<sequence length="117" mass="13213">MSGRIFPKSLKELRIHFSQNSPASRGLRDFIIKAYPEMKKSNPGFPILIREASGVESRIIARFGTYNLRALKKKMYFLAHSINLFIVAQGQERKIVVDSIGASDVEQKFNALVSEAK</sequence>
<evidence type="ECO:0000256" key="1">
    <source>
        <dbReference type="ARBA" id="ARBA00003195"/>
    </source>
</evidence>
<evidence type="ECO:0000256" key="5">
    <source>
        <dbReference type="ARBA" id="ARBA00022660"/>
    </source>
</evidence>
<evidence type="ECO:0000256" key="9">
    <source>
        <dbReference type="ARBA" id="ARBA00023136"/>
    </source>
</evidence>
<keyword evidence="7" id="KW-0249">Electron transport</keyword>
<proteinExistence type="inferred from homology"/>
<keyword evidence="8" id="KW-0496">Mitochondrion</keyword>
<keyword evidence="5" id="KW-0679">Respiratory chain</keyword>
<evidence type="ECO:0000256" key="7">
    <source>
        <dbReference type="ARBA" id="ARBA00022982"/>
    </source>
</evidence>
<dbReference type="OrthoDB" id="10250268at2759"/>
<comment type="similarity">
    <text evidence="3">Belongs to the complex I NDUFA2 subunit family.</text>
</comment>
<evidence type="ECO:0000259" key="10">
    <source>
        <dbReference type="SMART" id="SM00916"/>
    </source>
</evidence>
<dbReference type="AlphaFoldDB" id="A0A9W8I685"/>
<evidence type="ECO:0000256" key="8">
    <source>
        <dbReference type="ARBA" id="ARBA00023128"/>
    </source>
</evidence>
<accession>A0A9W8I685</accession>
<comment type="caution">
    <text evidence="11">The sequence shown here is derived from an EMBL/GenBank/DDBJ whole genome shotgun (WGS) entry which is preliminary data.</text>
</comment>
<dbReference type="SMART" id="SM00916">
    <property type="entry name" value="L51_S25_CI-B8"/>
    <property type="match status" value="1"/>
</dbReference>
<keyword evidence="9" id="KW-0472">Membrane</keyword>
<dbReference type="GO" id="GO:0005743">
    <property type="term" value="C:mitochondrial inner membrane"/>
    <property type="evidence" value="ECO:0007669"/>
    <property type="project" value="UniProtKB-SubCell"/>
</dbReference>
<keyword evidence="6" id="KW-0999">Mitochondrion inner membrane</keyword>
<dbReference type="Gene3D" id="3.40.30.10">
    <property type="entry name" value="Glutaredoxin"/>
    <property type="match status" value="1"/>
</dbReference>
<evidence type="ECO:0000256" key="2">
    <source>
        <dbReference type="ARBA" id="ARBA00004443"/>
    </source>
</evidence>
<keyword evidence="4" id="KW-0813">Transport</keyword>
<dbReference type="InterPro" id="IPR016464">
    <property type="entry name" value="NADH_Ub_cplx-1_asu_su-2"/>
</dbReference>
<keyword evidence="12" id="KW-1185">Reference proteome</keyword>
<comment type="function">
    <text evidence="1">Accessory subunit of the mitochondrial membrane respiratory chain NADH dehydrogenase (Complex I), that is believed not to be involved in catalysis. Complex I functions in the transfer of electrons from NADH to the respiratory chain. The immediate electron acceptor for the enzyme is believed to be ubiquinone.</text>
</comment>
<dbReference type="PANTHER" id="PTHR12878:SF0">
    <property type="entry name" value="NADH DEHYDROGENASE [UBIQUINONE] 1 ALPHA SUBCOMPLEX SUBUNIT 2"/>
    <property type="match status" value="1"/>
</dbReference>
<dbReference type="EMBL" id="JANBUW010000113">
    <property type="protein sequence ID" value="KAJ2849006.1"/>
    <property type="molecule type" value="Genomic_DNA"/>
</dbReference>
<dbReference type="Proteomes" id="UP001139887">
    <property type="component" value="Unassembled WGS sequence"/>
</dbReference>
<dbReference type="SUPFAM" id="SSF52833">
    <property type="entry name" value="Thioredoxin-like"/>
    <property type="match status" value="1"/>
</dbReference>
<name>A0A9W8I685_9FUNG</name>
<gene>
    <name evidence="11" type="ORF">IWW36_002940</name>
</gene>
<evidence type="ECO:0000313" key="12">
    <source>
        <dbReference type="Proteomes" id="UP001139887"/>
    </source>
</evidence>
<dbReference type="PANTHER" id="PTHR12878">
    <property type="entry name" value="NADH-UBIQUINONE OXIDOREDUCTASE B8 SUBUNIT"/>
    <property type="match status" value="1"/>
</dbReference>